<feature type="region of interest" description="Disordered" evidence="1">
    <location>
        <begin position="480"/>
        <end position="549"/>
    </location>
</feature>
<sequence>MSAIGTTRVFLEVERQRLTMEQPLRTSSPSAMAKSSAKVPRSPQQQQASIPQFQQPSPPPLSLPKLTTIPRSGTSSTSSSTTPSPTSSTNSLQNPLDTVSFTFSSPLFYDQKLYIYHSLLTLYQQVGRSIQQHPTVLLVLQYSVAAVHGFTVYLLSVILSVAQLIMITATIENLDWIQSHKPLMLEWDSRFPGFVFPAIDTSYSDSDAEESTEDRSRRHGQGAPVSRQSIRGDRYWSGKAVLKSGDDSMDDGYYSEENQKRIAIQRSMNSTLRRRLARYQQWVPSFWSLEEEQEQGDSSEPSLQEGEEDQEEDEEDAQDRYLPSRIRRALVRTLSSSFGPAVTASTAKGKRVTFNEQVLILGRRRSSEASSSRRSSLHAMTITPCSSTTTAANTTCPGESSSAGSEKAAHPSATSSCASSVSGVSTATSLGSVADEKAATFASDFSPAAAETSSTSASSAAPIPLSSSIAQEKLCAMAKEEAEYQRRSSLSGEDSNGSGTSSPLFQPDPHQQKPTSAIPPPTVSSPPSVSAPTTPALANTSLTSDLKRSTSVPMKIGSFLHRHPQQLPLQATARHSSTFSDASTVGQNPRALPVHLSLPIQPGTGPGVVSLAAMVPTHPRESSEPVSPRTSFSLSTRARRSLSLATPQRPLSSSEASIRSSSDEQGPPSLGRRGSTGGLTGSGLKGKNFMYRIVHPQRYKREMEQQVSEQERQRLLTLAQLQRRHILSTDGISSPVRVTSASESAALQTVSVNSPVLCGDAYYYATSAVYVEGLGAENSMISTSIGTSFPEELQRGKSKKSKKVQRPASYDFGCDRPIVGAATALPTNTEYGYGSENDTSSSRVSEALEKTRKQSSGFLFRRDPFNKKSADSPSTPQRASSTSRLHQLFSNPGQKQTQTQSTSSLLAIPGFSSSAMCGTSSASSSDSESPRPTPRYSSSAAAGAHRLLNRARSSSRNFTSFTALGMPANPPGHTVSAPTTPASAAATLPIYSNDVPQQRQRLQDREMEHTSFAAFGFPSPTTSPVHSAPASPRHSTSSMPGDFLQGRIQAMSDFHANVIRRHPFLEADYLLEQDQHRYLQQQRQQQQQQHLPQHQEVLEDDSQGLFYPAAAAASETEVKASPNASRETLISEKGLALPMSPPPPASFTPVSVSPAKVVSEKSPSRGLSFIRKLSLKKNKK</sequence>
<feature type="compositionally biased region" description="Low complexity" evidence="1">
    <location>
        <begin position="629"/>
        <end position="673"/>
    </location>
</feature>
<feature type="region of interest" description="Disordered" evidence="1">
    <location>
        <begin position="364"/>
        <end position="422"/>
    </location>
</feature>
<gene>
    <name evidence="2" type="ORF">EMPS_02219</name>
</gene>
<accession>A0A9P3H4A8</accession>
<protein>
    <submittedName>
        <fullName evidence="2">Uncharacterized protein</fullName>
    </submittedName>
</protein>
<feature type="region of interest" description="Disordered" evidence="1">
    <location>
        <begin position="18"/>
        <end position="92"/>
    </location>
</feature>
<feature type="compositionally biased region" description="Low complexity" evidence="1">
    <location>
        <begin position="63"/>
        <end position="91"/>
    </location>
</feature>
<dbReference type="EMBL" id="BQFW01000003">
    <property type="protein sequence ID" value="GJJ69870.1"/>
    <property type="molecule type" value="Genomic_DNA"/>
</dbReference>
<proteinExistence type="predicted"/>
<evidence type="ECO:0000256" key="1">
    <source>
        <dbReference type="SAM" id="MobiDB-lite"/>
    </source>
</evidence>
<reference evidence="2" key="2">
    <citation type="journal article" date="2022" name="Microbiol. Resour. Announc.">
        <title>Whole-Genome Sequence of Entomortierella parvispora E1425, a Mucoromycotan Fungus Associated with Burkholderiaceae-Related Endosymbiotic Bacteria.</title>
        <authorList>
            <person name="Herlambang A."/>
            <person name="Guo Y."/>
            <person name="Takashima Y."/>
            <person name="Narisawa K."/>
            <person name="Ohta H."/>
            <person name="Nishizawa T."/>
        </authorList>
    </citation>
    <scope>NUCLEOTIDE SEQUENCE</scope>
    <source>
        <strain evidence="2">E1425</strain>
    </source>
</reference>
<feature type="region of interest" description="Disordered" evidence="1">
    <location>
        <begin position="916"/>
        <end position="942"/>
    </location>
</feature>
<dbReference type="Proteomes" id="UP000827284">
    <property type="component" value="Unassembled WGS sequence"/>
</dbReference>
<feature type="compositionally biased region" description="Basic and acidic residues" evidence="1">
    <location>
        <begin position="860"/>
        <end position="870"/>
    </location>
</feature>
<feature type="region of interest" description="Disordered" evidence="1">
    <location>
        <begin position="204"/>
        <end position="228"/>
    </location>
</feature>
<feature type="region of interest" description="Disordered" evidence="1">
    <location>
        <begin position="616"/>
        <end position="684"/>
    </location>
</feature>
<feature type="compositionally biased region" description="Low complexity" evidence="1">
    <location>
        <begin position="383"/>
        <end position="422"/>
    </location>
</feature>
<organism evidence="2 3">
    <name type="scientific">Entomortierella parvispora</name>
    <dbReference type="NCBI Taxonomy" id="205924"/>
    <lineage>
        <taxon>Eukaryota</taxon>
        <taxon>Fungi</taxon>
        <taxon>Fungi incertae sedis</taxon>
        <taxon>Mucoromycota</taxon>
        <taxon>Mortierellomycotina</taxon>
        <taxon>Mortierellomycetes</taxon>
        <taxon>Mortierellales</taxon>
        <taxon>Mortierellaceae</taxon>
        <taxon>Entomortierella</taxon>
    </lineage>
</organism>
<name>A0A9P3H4A8_9FUNG</name>
<feature type="region of interest" description="Disordered" evidence="1">
    <location>
        <begin position="1016"/>
        <end position="1043"/>
    </location>
</feature>
<feature type="compositionally biased region" description="Polar residues" evidence="1">
    <location>
        <begin position="871"/>
        <end position="895"/>
    </location>
</feature>
<feature type="compositionally biased region" description="Low complexity" evidence="1">
    <location>
        <begin position="525"/>
        <end position="536"/>
    </location>
</feature>
<feature type="region of interest" description="Disordered" evidence="1">
    <location>
        <begin position="1110"/>
        <end position="1151"/>
    </location>
</feature>
<feature type="compositionally biased region" description="Polar residues" evidence="1">
    <location>
        <begin position="487"/>
        <end position="504"/>
    </location>
</feature>
<feature type="region of interest" description="Disordered" evidence="1">
    <location>
        <begin position="827"/>
        <end position="903"/>
    </location>
</feature>
<dbReference type="AlphaFoldDB" id="A0A9P3H4A8"/>
<feature type="compositionally biased region" description="Low complexity" evidence="1">
    <location>
        <begin position="27"/>
        <end position="55"/>
    </location>
</feature>
<feature type="compositionally biased region" description="Low complexity" evidence="1">
    <location>
        <begin position="916"/>
        <end position="927"/>
    </location>
</feature>
<feature type="region of interest" description="Disordered" evidence="1">
    <location>
        <begin position="290"/>
        <end position="323"/>
    </location>
</feature>
<feature type="compositionally biased region" description="Acidic residues" evidence="1">
    <location>
        <begin position="305"/>
        <end position="317"/>
    </location>
</feature>
<evidence type="ECO:0000313" key="3">
    <source>
        <dbReference type="Proteomes" id="UP000827284"/>
    </source>
</evidence>
<feature type="compositionally biased region" description="Polar residues" evidence="1">
    <location>
        <begin position="537"/>
        <end position="549"/>
    </location>
</feature>
<dbReference type="OrthoDB" id="2447480at2759"/>
<feature type="compositionally biased region" description="Gly residues" evidence="1">
    <location>
        <begin position="674"/>
        <end position="684"/>
    </location>
</feature>
<comment type="caution">
    <text evidence="2">The sequence shown here is derived from an EMBL/GenBank/DDBJ whole genome shotgun (WGS) entry which is preliminary data.</text>
</comment>
<evidence type="ECO:0000313" key="2">
    <source>
        <dbReference type="EMBL" id="GJJ69870.1"/>
    </source>
</evidence>
<reference evidence="2" key="1">
    <citation type="submission" date="2021-11" db="EMBL/GenBank/DDBJ databases">
        <authorList>
            <person name="Herlambang A."/>
            <person name="Guo Y."/>
            <person name="Takashima Y."/>
            <person name="Nishizawa T."/>
        </authorList>
    </citation>
    <scope>NUCLEOTIDE SEQUENCE</scope>
    <source>
        <strain evidence="2">E1425</strain>
    </source>
</reference>
<keyword evidence="3" id="KW-1185">Reference proteome</keyword>
<feature type="compositionally biased region" description="Polar residues" evidence="1">
    <location>
        <begin position="827"/>
        <end position="844"/>
    </location>
</feature>